<dbReference type="RefSeq" id="WP_096429676.1">
    <property type="nucleotide sequence ID" value="NZ_AP018042.1"/>
</dbReference>
<dbReference type="KEGG" id="mbas:ALGA_2515"/>
<dbReference type="SMART" id="SM00487">
    <property type="entry name" value="DEXDc"/>
    <property type="match status" value="1"/>
</dbReference>
<dbReference type="Pfam" id="PF22679">
    <property type="entry name" value="T1R_D3-like"/>
    <property type="match status" value="1"/>
</dbReference>
<protein>
    <submittedName>
        <fullName evidence="2">Restriction endonuclease subunit R</fullName>
    </submittedName>
</protein>
<dbReference type="InterPro" id="IPR055180">
    <property type="entry name" value="HsdR_RecA-like_helicase_dom_2"/>
</dbReference>
<evidence type="ECO:0000313" key="2">
    <source>
        <dbReference type="EMBL" id="BAX80837.1"/>
    </source>
</evidence>
<keyword evidence="2" id="KW-0255">Endonuclease</keyword>
<feature type="domain" description="Helicase ATP-binding" evidence="1">
    <location>
        <begin position="292"/>
        <end position="495"/>
    </location>
</feature>
<dbReference type="SUPFAM" id="SSF52540">
    <property type="entry name" value="P-loop containing nucleoside triphosphate hydrolases"/>
    <property type="match status" value="1"/>
</dbReference>
<reference evidence="2 3" key="1">
    <citation type="journal article" date="2018" name="Mar. Genomics">
        <title>Complete genome sequence of Marinifilaceae bacterium strain SPP2, isolated from the Antarctic marine sediment.</title>
        <authorList>
            <person name="Watanabe M."/>
            <person name="Kojima H."/>
            <person name="Fukui M."/>
        </authorList>
    </citation>
    <scope>NUCLEOTIDE SEQUENCE [LARGE SCALE GENOMIC DNA]</scope>
    <source>
        <strain evidence="2 3">SPP2</strain>
    </source>
</reference>
<proteinExistence type="predicted"/>
<keyword evidence="2" id="KW-0378">Hydrolase</keyword>
<evidence type="ECO:0000259" key="1">
    <source>
        <dbReference type="PROSITE" id="PS51192"/>
    </source>
</evidence>
<evidence type="ECO:0000313" key="3">
    <source>
        <dbReference type="Proteomes" id="UP000218267"/>
    </source>
</evidence>
<dbReference type="InterPro" id="IPR007409">
    <property type="entry name" value="Restrct_endonuc_type1_HsdR_N"/>
</dbReference>
<gene>
    <name evidence="2" type="ORF">ALGA_2515</name>
</gene>
<name>A0A1Y1CKC9_9BACT</name>
<dbReference type="PANTHER" id="PTHR42927">
    <property type="entry name" value="HELICASE SUPERFAMILY 1 AND 2 DOMAIN-CONTAINING PROTEIN"/>
    <property type="match status" value="1"/>
</dbReference>
<sequence length="1006" mass="115489">MATGIHTELTFEAAIEASLLENGGYTKGHSTDFDVDLGMFPVYVIEFLKASQPKEWEKINNIHKSDVEKKVIQRLIKELDLRGTLDVLRNGFIDYGVKFKMAFFRPESTLNPESEILYRKNHLSVTRQLYYERQGNNSLDMVLSLNGLPIATIELKNQFSGQNVNNAKKQYAYDRESKEPIFQFKKRSLVHFAVDTDECFMTTRLSGKKTRYLPFNLGYRNGAGNPPNKEGYRTAYLWEYVFAKDSFMDIIAKFLHLNVEEFELNGIKKKKETMIFPRFHQMEVVRKLTHDARVKGAGTNYLIQHSAGSGKSNSIAWLSYRLSSLHNSSNGRVFDSVIVITDRRVLDDQLQKTIYQFDHKDGVVQKIDKDSQQLADAIEAGSNIIITTLQKFPFILDKIGELPSRKYAVIIDEAHSSQGGEASKKLKEVLSAKSLEEAAKEELYSGLDQDAEDEIRKSMEARGKQNNLSFFAFTATPKAKTVEVFGTPNAEGLPQPFHLYSMKQAIEEGFILDVLKNYTTYKTYFKLSKEIEDDPNVNKKQAARAIGRFLSLHPHNLAQKTEVMVEHFRQIVSKKIGGKAKAMLVTGSRLHAVRYKEEFDKYIKDKGYNDIKTLVAFSGKVIYDNYPEGVTEVGLNGFKEKELPKKFSSNEYQLLLVADKYQTGFDQPLLHTMYVDKILSGVKCVQTLSRLNRMCEGKEDTFILDFANETETILESFQPYFELTNVKETTDPNHLYDLKGEIEKAQIIWQTEIDNFCNVFFKSAKVLSVKEQGKLNAYVDPAVERFKQLPEENSKEDVLGTEITQENLKHALQSFTRLYSFLTQIMPFSDVDLEKLFTYAKFLLKKLPRINQADRFKLGDEVALEYYRLQKIADQDIVMESQGEYGLDGKSEAGIRLGNKDEDAALSEIIDLLNKRFSTEFAEADKLFFDQIEAELIADQKLSEQARNNTKENFKYGFEEVFMDKLIERMEQNQDIFSKMMDDKEFGGLVRNYMLEKVFSKLNINP</sequence>
<dbReference type="REBASE" id="188284">
    <property type="entry name" value="MbaSPP2ORF2508P"/>
</dbReference>
<dbReference type="GO" id="GO:0005524">
    <property type="term" value="F:ATP binding"/>
    <property type="evidence" value="ECO:0007669"/>
    <property type="project" value="UniProtKB-KW"/>
</dbReference>
<keyword evidence="3" id="KW-1185">Reference proteome</keyword>
<dbReference type="PROSITE" id="PS51192">
    <property type="entry name" value="HELICASE_ATP_BIND_1"/>
    <property type="match status" value="1"/>
</dbReference>
<dbReference type="Pfam" id="PF04313">
    <property type="entry name" value="HSDR_N"/>
    <property type="match status" value="1"/>
</dbReference>
<dbReference type="Gene3D" id="3.40.50.300">
    <property type="entry name" value="P-loop containing nucleotide triphosphate hydrolases"/>
    <property type="match status" value="3"/>
</dbReference>
<dbReference type="GO" id="GO:0009035">
    <property type="term" value="F:type I site-specific deoxyribonuclease activity"/>
    <property type="evidence" value="ECO:0007669"/>
    <property type="project" value="UniProtKB-EC"/>
</dbReference>
<dbReference type="AlphaFoldDB" id="A0A1Y1CKC9"/>
<accession>A0A1Y1CKC9</accession>
<reference evidence="3" key="2">
    <citation type="journal article" date="2020" name="Antonie Van Leeuwenhoek">
        <title>Labilibaculum antarcticum sp. nov., a novel facultative anaerobic, psychrotorelant bacterium isolated from marine sediment of Antarctica.</title>
        <authorList>
            <person name="Watanabe M."/>
            <person name="Kojima H."/>
            <person name="Fukui M."/>
        </authorList>
    </citation>
    <scope>NUCLEOTIDE SEQUENCE [LARGE SCALE GENOMIC DNA]</scope>
    <source>
        <strain evidence="3">SPP2</strain>
    </source>
</reference>
<dbReference type="InterPro" id="IPR027417">
    <property type="entry name" value="P-loop_NTPase"/>
</dbReference>
<dbReference type="Proteomes" id="UP000218267">
    <property type="component" value="Chromosome"/>
</dbReference>
<dbReference type="Gene3D" id="3.90.1570.50">
    <property type="match status" value="1"/>
</dbReference>
<organism evidence="2 3">
    <name type="scientific">Labilibaculum antarcticum</name>
    <dbReference type="NCBI Taxonomy" id="1717717"/>
    <lineage>
        <taxon>Bacteria</taxon>
        <taxon>Pseudomonadati</taxon>
        <taxon>Bacteroidota</taxon>
        <taxon>Bacteroidia</taxon>
        <taxon>Marinilabiliales</taxon>
        <taxon>Marinifilaceae</taxon>
        <taxon>Labilibaculum</taxon>
    </lineage>
</organism>
<dbReference type="PANTHER" id="PTHR42927:SF1">
    <property type="entry name" value="HELICASE SUPERFAMILY 1 AND 2 DOMAIN-CONTAINING PROTEIN"/>
    <property type="match status" value="1"/>
</dbReference>
<dbReference type="GO" id="GO:0003677">
    <property type="term" value="F:DNA binding"/>
    <property type="evidence" value="ECO:0007669"/>
    <property type="project" value="UniProtKB-KW"/>
</dbReference>
<dbReference type="InterPro" id="IPR014001">
    <property type="entry name" value="Helicase_ATP-bd"/>
</dbReference>
<dbReference type="Pfam" id="PF18766">
    <property type="entry name" value="SWI2_SNF2"/>
    <property type="match status" value="1"/>
</dbReference>
<dbReference type="GO" id="GO:0009307">
    <property type="term" value="P:DNA restriction-modification system"/>
    <property type="evidence" value="ECO:0007669"/>
    <property type="project" value="UniProtKB-KW"/>
</dbReference>
<dbReference type="EMBL" id="AP018042">
    <property type="protein sequence ID" value="BAX80837.1"/>
    <property type="molecule type" value="Genomic_DNA"/>
</dbReference>
<keyword evidence="2" id="KW-0540">Nuclease</keyword>
<dbReference type="OrthoDB" id="9758243at2"/>
<dbReference type="InterPro" id="IPR040980">
    <property type="entry name" value="SWI2_SNF2"/>
</dbReference>